<protein>
    <submittedName>
        <fullName evidence="1">Uncharacterized protein</fullName>
    </submittedName>
</protein>
<evidence type="ECO:0000313" key="2">
    <source>
        <dbReference type="Proteomes" id="UP000184474"/>
    </source>
</evidence>
<evidence type="ECO:0000313" key="1">
    <source>
        <dbReference type="EMBL" id="SHJ74266.1"/>
    </source>
</evidence>
<organism evidence="1 2">
    <name type="scientific">Reichenbachiella agariperforans</name>
    <dbReference type="NCBI Taxonomy" id="156994"/>
    <lineage>
        <taxon>Bacteria</taxon>
        <taxon>Pseudomonadati</taxon>
        <taxon>Bacteroidota</taxon>
        <taxon>Cytophagia</taxon>
        <taxon>Cytophagales</taxon>
        <taxon>Reichenbachiellaceae</taxon>
        <taxon>Reichenbachiella</taxon>
    </lineage>
</organism>
<dbReference type="STRING" id="156994.SAMN04488028_1011083"/>
<dbReference type="EMBL" id="FRAA01000001">
    <property type="protein sequence ID" value="SHJ74266.1"/>
    <property type="molecule type" value="Genomic_DNA"/>
</dbReference>
<dbReference type="AlphaFoldDB" id="A0A1M6LT56"/>
<keyword evidence="2" id="KW-1185">Reference proteome</keyword>
<dbReference type="Proteomes" id="UP000184474">
    <property type="component" value="Unassembled WGS sequence"/>
</dbReference>
<dbReference type="RefSeq" id="WP_073120090.1">
    <property type="nucleotide sequence ID" value="NZ_FRAA01000001.1"/>
</dbReference>
<reference evidence="2" key="1">
    <citation type="submission" date="2016-11" db="EMBL/GenBank/DDBJ databases">
        <authorList>
            <person name="Varghese N."/>
            <person name="Submissions S."/>
        </authorList>
    </citation>
    <scope>NUCLEOTIDE SEQUENCE [LARGE SCALE GENOMIC DNA]</scope>
    <source>
        <strain evidence="2">DSM 26134</strain>
    </source>
</reference>
<gene>
    <name evidence="1" type="ORF">SAMN04488028_1011083</name>
</gene>
<sequence>MRTKNRATNAKTNNPSISHCHFRLLFIFIPNYFKIVEAINRSISSRNSTNQAYTINFDANQQVL</sequence>
<accession>A0A1M6LT56</accession>
<name>A0A1M6LT56_REIAG</name>
<proteinExistence type="predicted"/>